<gene>
    <name evidence="1" type="ORF">QCA50_000374</name>
</gene>
<keyword evidence="2" id="KW-1185">Reference proteome</keyword>
<dbReference type="AlphaFoldDB" id="A0AAW0GQP7"/>
<evidence type="ECO:0000313" key="2">
    <source>
        <dbReference type="Proteomes" id="UP001385951"/>
    </source>
</evidence>
<dbReference type="Proteomes" id="UP001385951">
    <property type="component" value="Unassembled WGS sequence"/>
</dbReference>
<sequence>MDPKNITSARCRIDADIDSCEERLCQDWCILAEHYRSRNALNPASSLLSELLVEIFIQLVTDPMGYHENQRTSQYGLPIKPKLSIYKWMAISHVCQRWREVILGTPKLWSYIYLGPPDRVEVFLERSSQHPIHIVPFEPHEDTSASTGTVWGYSTMYPHRPSINAASLRLVLAQAHRIESLSLRQPEKVLQRAFSLLGENELHAPILKTLEFFSSEPEQASKESIPDIFSRCSFPALAHVRIHGYSSVQWHLPFLHVNLTTLSIHHEPGLFGNETFSLQALLTSLSHMPGLESLDIQSDRSKGFRDVNDHSPSFDSLISVELPCLRRLGLQRFNLLFFEKFLKHCHFPPSAKIEFGVNIQKNDKPTQLSRLGLLTPFISTGIDTDVTNAPTLGLSIYLDASLLLVAIDPTFQCILVFEASRVYTDYTSPYFTLQLACNNVDDAIAYLPKLLIESPLYNLSSLDFGCDMYEVKHNQYLGFLLSDAISRCRPGGFHTLRLSQQFIIILVFLMKALPNLISKNQPETSSTNTVNSLFGTLRTLVITDMVRTRRRTMDPIFAGYTALSVVCLVIRRELRRHKGICIPFSTLVLECIPFDGGWTDFIDAISGLIGQEGRFTQDPIAIQLMRTKMFHSGVASLILTWSITETSSNW</sequence>
<evidence type="ECO:0008006" key="3">
    <source>
        <dbReference type="Google" id="ProtNLM"/>
    </source>
</evidence>
<reference evidence="1 2" key="1">
    <citation type="submission" date="2022-09" db="EMBL/GenBank/DDBJ databases">
        <authorList>
            <person name="Palmer J.M."/>
        </authorList>
    </citation>
    <scope>NUCLEOTIDE SEQUENCE [LARGE SCALE GENOMIC DNA]</scope>
    <source>
        <strain evidence="1 2">DSM 7382</strain>
    </source>
</reference>
<proteinExistence type="predicted"/>
<evidence type="ECO:0000313" key="1">
    <source>
        <dbReference type="EMBL" id="KAK7695738.1"/>
    </source>
</evidence>
<protein>
    <recommendedName>
        <fullName evidence="3">F-box domain-containing protein</fullName>
    </recommendedName>
</protein>
<dbReference type="Gene3D" id="3.80.10.10">
    <property type="entry name" value="Ribonuclease Inhibitor"/>
    <property type="match status" value="1"/>
</dbReference>
<dbReference type="EMBL" id="JASBNA010000001">
    <property type="protein sequence ID" value="KAK7695738.1"/>
    <property type="molecule type" value="Genomic_DNA"/>
</dbReference>
<organism evidence="1 2">
    <name type="scientific">Cerrena zonata</name>
    <dbReference type="NCBI Taxonomy" id="2478898"/>
    <lineage>
        <taxon>Eukaryota</taxon>
        <taxon>Fungi</taxon>
        <taxon>Dikarya</taxon>
        <taxon>Basidiomycota</taxon>
        <taxon>Agaricomycotina</taxon>
        <taxon>Agaricomycetes</taxon>
        <taxon>Polyporales</taxon>
        <taxon>Cerrenaceae</taxon>
        <taxon>Cerrena</taxon>
    </lineage>
</organism>
<name>A0AAW0GQP7_9APHY</name>
<dbReference type="Gene3D" id="1.20.1280.50">
    <property type="match status" value="1"/>
</dbReference>
<comment type="caution">
    <text evidence="1">The sequence shown here is derived from an EMBL/GenBank/DDBJ whole genome shotgun (WGS) entry which is preliminary data.</text>
</comment>
<dbReference type="InterPro" id="IPR032675">
    <property type="entry name" value="LRR_dom_sf"/>
</dbReference>
<accession>A0AAW0GQP7</accession>